<sequence length="222" mass="24611">MKKLTFLVAGLLCLQMAQAQQQKSGKISYDITINVHASLRPDQQQFKDILPATATTEATLYFNGSHAKTVMPGPKDMESEEGNTRMTLRAGSGQDIARYIDPATTSVYSLQQDGNGKKKLIQKPYNASTDNEKYKVGTKTKTILGFVCKEITVKNNNDKTTLWVTDQLPFQGGVIGIYSPYGAVLAFETNRMQCTATNIKYEDVNEAEVMLPKDLPIEQESK</sequence>
<reference evidence="2 3" key="1">
    <citation type="submission" date="2018-06" db="EMBL/GenBank/DDBJ databases">
        <title>Genomic Encyclopedia of Archaeal and Bacterial Type Strains, Phase II (KMG-II): from individual species to whole genera.</title>
        <authorList>
            <person name="Goeker M."/>
        </authorList>
    </citation>
    <scope>NUCLEOTIDE SEQUENCE [LARGE SCALE GENOMIC DNA]</scope>
    <source>
        <strain evidence="2 3">DSM 23857</strain>
    </source>
</reference>
<dbReference type="AlphaFoldDB" id="A0A327Q1C4"/>
<dbReference type="Proteomes" id="UP000249547">
    <property type="component" value="Unassembled WGS sequence"/>
</dbReference>
<feature type="signal peptide" evidence="1">
    <location>
        <begin position="1"/>
        <end position="19"/>
    </location>
</feature>
<evidence type="ECO:0000256" key="1">
    <source>
        <dbReference type="SAM" id="SignalP"/>
    </source>
</evidence>
<comment type="caution">
    <text evidence="2">The sequence shown here is derived from an EMBL/GenBank/DDBJ whole genome shotgun (WGS) entry which is preliminary data.</text>
</comment>
<feature type="chain" id="PRO_5016367123" evidence="1">
    <location>
        <begin position="20"/>
        <end position="222"/>
    </location>
</feature>
<keyword evidence="1" id="KW-0732">Signal</keyword>
<protein>
    <submittedName>
        <fullName evidence="2">GLPGLI family protein</fullName>
    </submittedName>
</protein>
<evidence type="ECO:0000313" key="2">
    <source>
        <dbReference type="EMBL" id="RAI97674.1"/>
    </source>
</evidence>
<dbReference type="OrthoDB" id="647623at2"/>
<dbReference type="Pfam" id="PF22252">
    <property type="entry name" value="PNGase_F-II_N"/>
    <property type="match status" value="1"/>
</dbReference>
<proteinExistence type="predicted"/>
<dbReference type="EMBL" id="QLLL01000014">
    <property type="protein sequence ID" value="RAI97674.1"/>
    <property type="molecule type" value="Genomic_DNA"/>
</dbReference>
<organism evidence="2 3">
    <name type="scientific">Chitinophaga skermanii</name>
    <dbReference type="NCBI Taxonomy" id="331697"/>
    <lineage>
        <taxon>Bacteria</taxon>
        <taxon>Pseudomonadati</taxon>
        <taxon>Bacteroidota</taxon>
        <taxon>Chitinophagia</taxon>
        <taxon>Chitinophagales</taxon>
        <taxon>Chitinophagaceae</taxon>
        <taxon>Chitinophaga</taxon>
    </lineage>
</organism>
<name>A0A327Q1C4_9BACT</name>
<keyword evidence="3" id="KW-1185">Reference proteome</keyword>
<gene>
    <name evidence="2" type="ORF">LX64_04977</name>
</gene>
<evidence type="ECO:0000313" key="3">
    <source>
        <dbReference type="Proteomes" id="UP000249547"/>
    </source>
</evidence>
<accession>A0A327Q1C4</accession>
<dbReference type="RefSeq" id="WP_148707457.1">
    <property type="nucleotide sequence ID" value="NZ_QLLL01000014.1"/>
</dbReference>